<dbReference type="InParanoid" id="A0A395JM60"/>
<reference evidence="1 2" key="1">
    <citation type="submission" date="2018-06" db="EMBL/GenBank/DDBJ databases">
        <title>Genomic Encyclopedia of Type Strains, Phase IV (KMG-IV): sequencing the most valuable type-strain genomes for metagenomic binning, comparative biology and taxonomic classification.</title>
        <authorList>
            <person name="Goeker M."/>
        </authorList>
    </citation>
    <scope>NUCLEOTIDE SEQUENCE [LARGE SCALE GENOMIC DNA]</scope>
    <source>
        <strain evidence="1 2">DSM 24032</strain>
    </source>
</reference>
<dbReference type="EMBL" id="QNRT01000005">
    <property type="protein sequence ID" value="RBP48870.1"/>
    <property type="molecule type" value="Genomic_DNA"/>
</dbReference>
<accession>A0A395JM60</accession>
<comment type="caution">
    <text evidence="1">The sequence shown here is derived from an EMBL/GenBank/DDBJ whole genome shotgun (WGS) entry which is preliminary data.</text>
</comment>
<dbReference type="Pfam" id="PF16138">
    <property type="entry name" value="DUF4846"/>
    <property type="match status" value="1"/>
</dbReference>
<dbReference type="Proteomes" id="UP000253083">
    <property type="component" value="Unassembled WGS sequence"/>
</dbReference>
<evidence type="ECO:0000313" key="1">
    <source>
        <dbReference type="EMBL" id="RBP48870.1"/>
    </source>
</evidence>
<keyword evidence="2" id="KW-1185">Reference proteome</keyword>
<dbReference type="AlphaFoldDB" id="A0A395JM60"/>
<gene>
    <name evidence="1" type="ORF">DFR28_105209</name>
</gene>
<protein>
    <submittedName>
        <fullName evidence="1">Uncharacterized protein DUF4846</fullName>
    </submittedName>
</protein>
<dbReference type="InterPro" id="IPR032315">
    <property type="entry name" value="DUF4846"/>
</dbReference>
<name>A0A395JM60_9GAMM</name>
<proteinExistence type="predicted"/>
<organism evidence="1 2">
    <name type="scientific">Arenicella xantha</name>
    <dbReference type="NCBI Taxonomy" id="644221"/>
    <lineage>
        <taxon>Bacteria</taxon>
        <taxon>Pseudomonadati</taxon>
        <taxon>Pseudomonadota</taxon>
        <taxon>Gammaproteobacteria</taxon>
        <taxon>Arenicellales</taxon>
        <taxon>Arenicellaceae</taxon>
        <taxon>Arenicella</taxon>
    </lineage>
</organism>
<evidence type="ECO:0000313" key="2">
    <source>
        <dbReference type="Proteomes" id="UP000253083"/>
    </source>
</evidence>
<sequence length="245" mass="27458">MLFALVMAASGVVFGQNNIASIPVPTGYQRVPVAANSYAEYLQQLPLKPSHSIDLWNGDVLSDDAYEILAVVDVPLLFKQDLEQCADFAMRFWAEYLNHNDALSELSLYDFNGRKKSFTTSQKTFREYLKWHMAYSNSYSIKRGGAKVHMLSELESGDMIVQNNGQGGIGHVSVVVDEAASDSGLKVFLVGYSYMPAQQFHIEQASDEFGASGWFTAEGYMRYAQRVFGTFGKPVIRRFERVRAD</sequence>